<accession>A0A8H6QU44</accession>
<dbReference type="EMBL" id="JACBAG010001868">
    <property type="protein sequence ID" value="KAF7179108.1"/>
    <property type="molecule type" value="Genomic_DNA"/>
</dbReference>
<organism evidence="3 4">
    <name type="scientific">Aspergillus felis</name>
    <dbReference type="NCBI Taxonomy" id="1287682"/>
    <lineage>
        <taxon>Eukaryota</taxon>
        <taxon>Fungi</taxon>
        <taxon>Dikarya</taxon>
        <taxon>Ascomycota</taxon>
        <taxon>Pezizomycotina</taxon>
        <taxon>Eurotiomycetes</taxon>
        <taxon>Eurotiomycetidae</taxon>
        <taxon>Eurotiales</taxon>
        <taxon>Aspergillaceae</taxon>
        <taxon>Aspergillus</taxon>
        <taxon>Aspergillus subgen. Fumigati</taxon>
    </lineage>
</organism>
<evidence type="ECO:0000313" key="2">
    <source>
        <dbReference type="EMBL" id="KAF7164272.1"/>
    </source>
</evidence>
<sequence>MGSIGFIDIQELAIPKYHDALRERRTTCAEVVVAYLDRISRYNNLLKALITVNKNALDTARQRDQETDALLQQHGEDHAFPPLHGVPVILKDTYSTIDMPTTSGVKALHSLQTKADAFIVTKLRQAGAIILGKANLHELSLEGVTVSSLGGQTRNPYDLSRTPGGSSGGTAAALAANLALVGCGGDTMNSLRSPASACSIVGFRPTRGQISRRGIIPVTETQDVAGPMARTVQDVRVLFDVMKGEDDGDEATIDCRRDATERDSGTGDGRKRIGILRSFFADDCDPEGSIVNQAVLNALDRARANLQVELVTLSRQIAHWDIPTLVSTADTQAYEFRSVFDTFLQSPLIASTPHRSLDSIVASGDYLHEAVTPVLYRTLQKDGPYTMQSPEYGSRLATIAALKKAVDDCFEEHQLDALVYPHQRQLVASIGSMVQPRRNGILAALTGRPAICLPAGFSPHTESAPLGVPIGLELMGKPWQDNDLLDIAEQFERIIQGRRPPDLPL</sequence>
<dbReference type="Proteomes" id="UP000641853">
    <property type="component" value="Unassembled WGS sequence"/>
</dbReference>
<dbReference type="Gene3D" id="3.90.1300.10">
    <property type="entry name" value="Amidase signature (AS) domain"/>
    <property type="match status" value="1"/>
</dbReference>
<dbReference type="PANTHER" id="PTHR42678:SF5">
    <property type="entry name" value="GLUTAMYL-TRNA(GLN) AMIDOTRANSFERASE SUBUNIT A"/>
    <property type="match status" value="1"/>
</dbReference>
<dbReference type="InterPro" id="IPR023631">
    <property type="entry name" value="Amidase_dom"/>
</dbReference>
<dbReference type="PANTHER" id="PTHR42678">
    <property type="entry name" value="AMIDASE"/>
    <property type="match status" value="1"/>
</dbReference>
<proteinExistence type="predicted"/>
<feature type="domain" description="Amidase" evidence="1">
    <location>
        <begin position="30"/>
        <end position="485"/>
    </location>
</feature>
<dbReference type="EMBL" id="JACBAE010001333">
    <property type="protein sequence ID" value="KAF7164272.1"/>
    <property type="molecule type" value="Genomic_DNA"/>
</dbReference>
<dbReference type="Pfam" id="PF01425">
    <property type="entry name" value="Amidase"/>
    <property type="match status" value="1"/>
</dbReference>
<evidence type="ECO:0000313" key="4">
    <source>
        <dbReference type="Proteomes" id="UP000641853"/>
    </source>
</evidence>
<dbReference type="AlphaFoldDB" id="A0A8H6QU44"/>
<reference evidence="3" key="1">
    <citation type="submission" date="2020-06" db="EMBL/GenBank/DDBJ databases">
        <title>Draft genome sequences of strains closely related to Aspergillus parafelis and Aspergillus hiratsukae.</title>
        <authorList>
            <person name="Dos Santos R.A.C."/>
            <person name="Rivero-Menendez O."/>
            <person name="Steenwyk J.L."/>
            <person name="Mead M.E."/>
            <person name="Goldman G.H."/>
            <person name="Alastruey-Izquierdo A."/>
            <person name="Rokas A."/>
        </authorList>
    </citation>
    <scope>NUCLEOTIDE SEQUENCE</scope>
    <source>
        <strain evidence="2">CNM-CM5623</strain>
        <strain evidence="3">CNM-CM7691</strain>
    </source>
</reference>
<evidence type="ECO:0000313" key="3">
    <source>
        <dbReference type="EMBL" id="KAF7179108.1"/>
    </source>
</evidence>
<comment type="caution">
    <text evidence="3">The sequence shown here is derived from an EMBL/GenBank/DDBJ whole genome shotgun (WGS) entry which is preliminary data.</text>
</comment>
<keyword evidence="4" id="KW-1185">Reference proteome</keyword>
<dbReference type="InterPro" id="IPR036928">
    <property type="entry name" value="AS_sf"/>
</dbReference>
<gene>
    <name evidence="2" type="ORF">CNMCM5623_008912</name>
    <name evidence="3" type="ORF">CNMCM7691_008037</name>
</gene>
<evidence type="ECO:0000259" key="1">
    <source>
        <dbReference type="Pfam" id="PF01425"/>
    </source>
</evidence>
<dbReference type="Proteomes" id="UP000654922">
    <property type="component" value="Unassembled WGS sequence"/>
</dbReference>
<protein>
    <recommendedName>
        <fullName evidence="1">Amidase domain-containing protein</fullName>
    </recommendedName>
</protein>
<dbReference type="OrthoDB" id="566138at2759"/>
<dbReference type="SUPFAM" id="SSF75304">
    <property type="entry name" value="Amidase signature (AS) enzymes"/>
    <property type="match status" value="1"/>
</dbReference>
<name>A0A8H6QU44_9EURO</name>